<protein>
    <recommendedName>
        <fullName evidence="2">SMODS and SLOG-associating 2TM effector domain-containing protein</fullName>
    </recommendedName>
</protein>
<dbReference type="NCBIfam" id="NF033635">
    <property type="entry name" value="SLATT_fungal"/>
    <property type="match status" value="1"/>
</dbReference>
<evidence type="ECO:0000259" key="2">
    <source>
        <dbReference type="Pfam" id="PF18142"/>
    </source>
</evidence>
<name>A0AAE1C3H0_9PEZI</name>
<organism evidence="3 4">
    <name type="scientific">Recurvomyces mirabilis</name>
    <dbReference type="NCBI Taxonomy" id="574656"/>
    <lineage>
        <taxon>Eukaryota</taxon>
        <taxon>Fungi</taxon>
        <taxon>Dikarya</taxon>
        <taxon>Ascomycota</taxon>
        <taxon>Pezizomycotina</taxon>
        <taxon>Dothideomycetes</taxon>
        <taxon>Dothideomycetidae</taxon>
        <taxon>Mycosphaerellales</taxon>
        <taxon>Teratosphaeriaceae</taxon>
        <taxon>Recurvomyces</taxon>
    </lineage>
</organism>
<dbReference type="PANTHER" id="PTHR38793:SF3">
    <property type="entry name" value="SMODS AND SLOG-ASSOCIATING 2TM EFFECTOR DOMAIN-CONTAINING PROTEIN"/>
    <property type="match status" value="1"/>
</dbReference>
<sequence>MRPQQTGAEPANVGLYLRAIAEERRSRIAYNLTSYISNMLYMLQILLAATFTALSAYQDSSRVILTVLGALNTVLAGSLAWQKGQGVPQRYRKAQDQYQALIIEIETAERSFFGVAGSPGSGGSNLDPRAEDERLQKLFDTARADQQANHPDLYVSTGQISAKETKDSAKATEETANLQGELINKFETFTQTVEHKLDALAAGLVTKNILK</sequence>
<dbReference type="PANTHER" id="PTHR38793">
    <property type="entry name" value="SLATT_FUNGAL DOMAIN-CONTAINING PROTEIN-RELATED"/>
    <property type="match status" value="1"/>
</dbReference>
<comment type="caution">
    <text evidence="3">The sequence shown here is derived from an EMBL/GenBank/DDBJ whole genome shotgun (WGS) entry which is preliminary data.</text>
</comment>
<reference evidence="3" key="1">
    <citation type="submission" date="2023-07" db="EMBL/GenBank/DDBJ databases">
        <title>Black Yeasts Isolated from many extreme environments.</title>
        <authorList>
            <person name="Coleine C."/>
            <person name="Stajich J.E."/>
            <person name="Selbmann L."/>
        </authorList>
    </citation>
    <scope>NUCLEOTIDE SEQUENCE</scope>
    <source>
        <strain evidence="3">CCFEE 5485</strain>
    </source>
</reference>
<evidence type="ECO:0000256" key="1">
    <source>
        <dbReference type="SAM" id="Phobius"/>
    </source>
</evidence>
<feature type="transmembrane region" description="Helical" evidence="1">
    <location>
        <begin position="63"/>
        <end position="81"/>
    </location>
</feature>
<keyword evidence="1" id="KW-0472">Membrane</keyword>
<evidence type="ECO:0000313" key="3">
    <source>
        <dbReference type="EMBL" id="KAK3676801.1"/>
    </source>
</evidence>
<keyword evidence="1" id="KW-1133">Transmembrane helix</keyword>
<dbReference type="Proteomes" id="UP001274830">
    <property type="component" value="Unassembled WGS sequence"/>
</dbReference>
<keyword evidence="1" id="KW-0812">Transmembrane</keyword>
<dbReference type="InterPro" id="IPR041622">
    <property type="entry name" value="SLATT_fungi"/>
</dbReference>
<accession>A0AAE1C3H0</accession>
<feature type="transmembrane region" description="Helical" evidence="1">
    <location>
        <begin position="35"/>
        <end position="57"/>
    </location>
</feature>
<feature type="domain" description="SMODS and SLOG-associating 2TM effector" evidence="2">
    <location>
        <begin position="18"/>
        <end position="144"/>
    </location>
</feature>
<dbReference type="Pfam" id="PF18142">
    <property type="entry name" value="SLATT_fungal"/>
    <property type="match status" value="1"/>
</dbReference>
<dbReference type="EMBL" id="JAUTXT010000009">
    <property type="protein sequence ID" value="KAK3676801.1"/>
    <property type="molecule type" value="Genomic_DNA"/>
</dbReference>
<evidence type="ECO:0000313" key="4">
    <source>
        <dbReference type="Proteomes" id="UP001274830"/>
    </source>
</evidence>
<dbReference type="AlphaFoldDB" id="A0AAE1C3H0"/>
<proteinExistence type="predicted"/>
<keyword evidence="4" id="KW-1185">Reference proteome</keyword>
<gene>
    <name evidence="3" type="ORF">LTR78_003578</name>
</gene>